<accession>A0A6P8Y3D0</accession>
<sequence>MSNAEHVEDKIIIDMPMSPQEDLERTLSAHSLSDPSVEVLRVDQIKENIPPQPPMECESHFDSDENQPILRQGSSFDSLEMNTSPPRLFSSPITNRKRKQYVGDLDVNDFATPEKAEKSLSLLKCHIFGLRRHLRVWRQKCRRYKVKIKNLEALLQHYNIQHP</sequence>
<dbReference type="AlphaFoldDB" id="A0A6P8Y3D0"/>
<feature type="region of interest" description="Disordered" evidence="2">
    <location>
        <begin position="57"/>
        <end position="95"/>
    </location>
</feature>
<dbReference type="GeneID" id="117641019"/>
<feature type="compositionally biased region" description="Polar residues" evidence="2">
    <location>
        <begin position="72"/>
        <end position="85"/>
    </location>
</feature>
<evidence type="ECO:0000256" key="1">
    <source>
        <dbReference type="SAM" id="Coils"/>
    </source>
</evidence>
<organism evidence="4">
    <name type="scientific">Thrips palmi</name>
    <name type="common">Melon thrips</name>
    <dbReference type="NCBI Taxonomy" id="161013"/>
    <lineage>
        <taxon>Eukaryota</taxon>
        <taxon>Metazoa</taxon>
        <taxon>Ecdysozoa</taxon>
        <taxon>Arthropoda</taxon>
        <taxon>Hexapoda</taxon>
        <taxon>Insecta</taxon>
        <taxon>Pterygota</taxon>
        <taxon>Neoptera</taxon>
        <taxon>Paraneoptera</taxon>
        <taxon>Thysanoptera</taxon>
        <taxon>Terebrantia</taxon>
        <taxon>Thripoidea</taxon>
        <taxon>Thripidae</taxon>
        <taxon>Thrips</taxon>
    </lineage>
</organism>
<gene>
    <name evidence="4" type="primary">LOC117641019</name>
</gene>
<keyword evidence="1" id="KW-0175">Coiled coil</keyword>
<dbReference type="RefSeq" id="XP_034234003.1">
    <property type="nucleotide sequence ID" value="XM_034378112.1"/>
</dbReference>
<dbReference type="Proteomes" id="UP000515158">
    <property type="component" value="Unplaced"/>
</dbReference>
<dbReference type="KEGG" id="tpal:117641019"/>
<dbReference type="InParanoid" id="A0A6P8Y3D0"/>
<name>A0A6P8Y3D0_THRPL</name>
<keyword evidence="3" id="KW-1185">Reference proteome</keyword>
<proteinExistence type="predicted"/>
<feature type="coiled-coil region" evidence="1">
    <location>
        <begin position="134"/>
        <end position="161"/>
    </location>
</feature>
<evidence type="ECO:0000313" key="4">
    <source>
        <dbReference type="RefSeq" id="XP_034234003.1"/>
    </source>
</evidence>
<evidence type="ECO:0000313" key="3">
    <source>
        <dbReference type="Proteomes" id="UP000515158"/>
    </source>
</evidence>
<protein>
    <submittedName>
        <fullName evidence="4">Uncharacterized protein LOC117641019</fullName>
    </submittedName>
</protein>
<evidence type="ECO:0000256" key="2">
    <source>
        <dbReference type="SAM" id="MobiDB-lite"/>
    </source>
</evidence>
<reference evidence="4" key="1">
    <citation type="submission" date="2025-08" db="UniProtKB">
        <authorList>
            <consortium name="RefSeq"/>
        </authorList>
    </citation>
    <scope>IDENTIFICATION</scope>
    <source>
        <tissue evidence="4">Total insect</tissue>
    </source>
</reference>